<keyword evidence="3" id="KW-1185">Reference proteome</keyword>
<reference evidence="2 3" key="1">
    <citation type="submission" date="2017-06" db="EMBL/GenBank/DDBJ databases">
        <title>Investigating the central metabolism of Clostridium thermosuccinogenes.</title>
        <authorList>
            <person name="Koendjbiharie J.G."/>
            <person name="van Kranenburg R."/>
        </authorList>
    </citation>
    <scope>NUCLEOTIDE SEQUENCE [LARGE SCALE GENOMIC DNA]</scope>
    <source>
        <strain evidence="2 3">DSM 5806</strain>
    </source>
</reference>
<proteinExistence type="predicted"/>
<dbReference type="GO" id="GO:0005737">
    <property type="term" value="C:cytoplasm"/>
    <property type="evidence" value="ECO:0007669"/>
    <property type="project" value="TreeGrafter"/>
</dbReference>
<dbReference type="InterPro" id="IPR025714">
    <property type="entry name" value="Methyltranfer_dom"/>
</dbReference>
<dbReference type="PANTHER" id="PTHR13369:SF3">
    <property type="entry name" value="METHYLTRANSFERASE DOMAIN-CONTAINING PROTEIN"/>
    <property type="match status" value="1"/>
</dbReference>
<evidence type="ECO:0000313" key="2">
    <source>
        <dbReference type="EMBL" id="PNT97119.1"/>
    </source>
</evidence>
<dbReference type="Proteomes" id="UP000236151">
    <property type="component" value="Unassembled WGS sequence"/>
</dbReference>
<comment type="caution">
    <text evidence="2">The sequence shown here is derived from an EMBL/GenBank/DDBJ whole genome shotgun (WGS) entry which is preliminary data.</text>
</comment>
<dbReference type="InterPro" id="IPR029063">
    <property type="entry name" value="SAM-dependent_MTases_sf"/>
</dbReference>
<protein>
    <recommendedName>
        <fullName evidence="1">Methyltransferase domain-containing protein</fullName>
    </recommendedName>
</protein>
<accession>A0A2K2FAI3</accession>
<dbReference type="OrthoDB" id="5502211at2"/>
<evidence type="ECO:0000313" key="3">
    <source>
        <dbReference type="Proteomes" id="UP000236151"/>
    </source>
</evidence>
<dbReference type="AlphaFoldDB" id="A0A2K2FAI3"/>
<dbReference type="SUPFAM" id="SSF53335">
    <property type="entry name" value="S-adenosyl-L-methionine-dependent methyltransferases"/>
    <property type="match status" value="1"/>
</dbReference>
<organism evidence="2 3">
    <name type="scientific">Clostridium thermosuccinogenes</name>
    <dbReference type="NCBI Taxonomy" id="84032"/>
    <lineage>
        <taxon>Bacteria</taxon>
        <taxon>Bacillati</taxon>
        <taxon>Bacillota</taxon>
        <taxon>Clostridia</taxon>
        <taxon>Eubacteriales</taxon>
        <taxon>Clostridiaceae</taxon>
        <taxon>Clostridium</taxon>
    </lineage>
</organism>
<dbReference type="RefSeq" id="WP_103082326.1">
    <property type="nucleotide sequence ID" value="NZ_CP021850.1"/>
</dbReference>
<dbReference type="KEGG" id="cthd:CDO33_18750"/>
<gene>
    <name evidence="2" type="ORF">CDQ84_13825</name>
</gene>
<dbReference type="Gene3D" id="3.40.50.150">
    <property type="entry name" value="Vaccinia Virus protein VP39"/>
    <property type="match status" value="1"/>
</dbReference>
<feature type="domain" description="Methyltransferase" evidence="1">
    <location>
        <begin position="152"/>
        <end position="289"/>
    </location>
</feature>
<evidence type="ECO:0000259" key="1">
    <source>
        <dbReference type="Pfam" id="PF13679"/>
    </source>
</evidence>
<dbReference type="EMBL" id="NIOJ01000040">
    <property type="protein sequence ID" value="PNT97119.1"/>
    <property type="molecule type" value="Genomic_DNA"/>
</dbReference>
<dbReference type="Pfam" id="PF13679">
    <property type="entry name" value="Methyltransf_32"/>
    <property type="match status" value="1"/>
</dbReference>
<name>A0A2K2FAI3_9CLOT</name>
<dbReference type="PANTHER" id="PTHR13369">
    <property type="match status" value="1"/>
</dbReference>
<sequence>MYSEIIQELSSLNKDDINKIVLSKSKQEIQKATVRPMLLKNNRKWQIEKIINNQAFHSNIEYHDLESDVLSLLEKYEFCDINIILKGKTISYRVSKKKKLFRNEHKTAVKNNTILSHDVPKKYILEEGMPILPLVDLGVFDSNFNVKKSKYDKYKQINRFVEIIADEFKSYDKDELTIIDFGCGKSYLTFIIYYYFAFVKKINVKIMGFDLKDDVVKHCNAIAEKYNYKNIRFITGDISKIETCQEHVDMIITLHACDTATDYALFFAIKNRIKHIFSVPCCQHEVNQQISNKNEFSIILRHGLYKERFSAILTDAIRCEVLQDHGYEVDVVEFVDFENTPKNAMIRAKYKGKQVSLENNMHLKKIVEEFSIRPTILKLFGEKYLRDGE</sequence>
<dbReference type="CDD" id="cd02440">
    <property type="entry name" value="AdoMet_MTases"/>
    <property type="match status" value="1"/>
</dbReference>